<evidence type="ECO:0000313" key="7">
    <source>
        <dbReference type="EMBL" id="MEC4293912.1"/>
    </source>
</evidence>
<feature type="transmembrane region" description="Helical" evidence="5">
    <location>
        <begin position="75"/>
        <end position="94"/>
    </location>
</feature>
<feature type="transmembrane region" description="Helical" evidence="5">
    <location>
        <begin position="164"/>
        <end position="184"/>
    </location>
</feature>
<sequence length="558" mass="60751">MGNFALKPLRPKARHHPFKGDIFWVVFKFCQLNTRLEEIIPYKRPSSLPSAAATMSAGGEMPMQRAKRLLEGLRVHHLGFGFFWTVTFIALSSFQDTAGGPDLWRTYVLAEQTVLPFAVGTLGTLCALRQRELPYWTASAASFMLSGAALLYFLMFSFAQGDAALAFVAGVLMGASCALFFLLWELFYVSEGQQRALICIPLSAAMSVALYLLVSRLPLIAVVFIAVALLPFLALFSLQKSLQEIEMDFVPPFTRATLSKSIKDLWRPVLCVGILGFSWKLMAGLGGSGSEAGSLPVLIAFATAALLVVALELFLSKGFDILHIYQLLFPVLTIVFLLPSLLGDQYTALLNTFLMFGFETVNLLLIITCAVYSVRNGLPSSPLYALAIAPVLFAMSAGSITSMALGPALSNDFAHNANLVLLCIALLSIALILITRSKQRVPASVTDAELLDAASLNLSKPSQKPSSTEAMAEASADAPDTTEDARHLRIRTYLDERGLSPRETEVAELLMKGHSVSAISNKLFISENTTRGHAKSIYKKLNVHSRQELVDLGDQLSE</sequence>
<feature type="transmembrane region" description="Helical" evidence="5">
    <location>
        <begin position="417"/>
        <end position="434"/>
    </location>
</feature>
<name>A0ABU6IVQ0_9ACTN</name>
<dbReference type="Gene3D" id="1.10.10.10">
    <property type="entry name" value="Winged helix-like DNA-binding domain superfamily/Winged helix DNA-binding domain"/>
    <property type="match status" value="1"/>
</dbReference>
<dbReference type="CDD" id="cd06170">
    <property type="entry name" value="LuxR_C_like"/>
    <property type="match status" value="1"/>
</dbReference>
<evidence type="ECO:0000256" key="2">
    <source>
        <dbReference type="ARBA" id="ARBA00023125"/>
    </source>
</evidence>
<feature type="region of interest" description="Disordered" evidence="4">
    <location>
        <begin position="459"/>
        <end position="483"/>
    </location>
</feature>
<feature type="transmembrane region" description="Helical" evidence="5">
    <location>
        <begin position="265"/>
        <end position="283"/>
    </location>
</feature>
<feature type="transmembrane region" description="Helical" evidence="5">
    <location>
        <begin position="295"/>
        <end position="315"/>
    </location>
</feature>
<proteinExistence type="predicted"/>
<dbReference type="PROSITE" id="PS50043">
    <property type="entry name" value="HTH_LUXR_2"/>
    <property type="match status" value="1"/>
</dbReference>
<keyword evidence="3" id="KW-0804">Transcription</keyword>
<feature type="transmembrane region" description="Helical" evidence="5">
    <location>
        <begin position="196"/>
        <end position="213"/>
    </location>
</feature>
<reference evidence="7 8" key="1">
    <citation type="submission" date="2024-01" db="EMBL/GenBank/DDBJ databases">
        <title>novel species in genus Adlercreutzia.</title>
        <authorList>
            <person name="Liu X."/>
        </authorList>
    </citation>
    <scope>NUCLEOTIDE SEQUENCE [LARGE SCALE GENOMIC DNA]</scope>
    <source>
        <strain evidence="7 8">R22</strain>
    </source>
</reference>
<dbReference type="Pfam" id="PF00196">
    <property type="entry name" value="GerE"/>
    <property type="match status" value="1"/>
</dbReference>
<dbReference type="PANTHER" id="PTHR44688:SF16">
    <property type="entry name" value="DNA-BINDING TRANSCRIPTIONAL ACTIVATOR DEVR_DOSR"/>
    <property type="match status" value="1"/>
</dbReference>
<feature type="compositionally biased region" description="Polar residues" evidence="4">
    <location>
        <begin position="459"/>
        <end position="469"/>
    </location>
</feature>
<evidence type="ECO:0000259" key="6">
    <source>
        <dbReference type="PROSITE" id="PS50043"/>
    </source>
</evidence>
<keyword evidence="1" id="KW-0805">Transcription regulation</keyword>
<keyword evidence="8" id="KW-1185">Reference proteome</keyword>
<evidence type="ECO:0000256" key="5">
    <source>
        <dbReference type="SAM" id="Phobius"/>
    </source>
</evidence>
<organism evidence="7 8">
    <name type="scientific">Adlercreutzia shanghongiae</name>
    <dbReference type="NCBI Taxonomy" id="3111773"/>
    <lineage>
        <taxon>Bacteria</taxon>
        <taxon>Bacillati</taxon>
        <taxon>Actinomycetota</taxon>
        <taxon>Coriobacteriia</taxon>
        <taxon>Eggerthellales</taxon>
        <taxon>Eggerthellaceae</taxon>
        <taxon>Adlercreutzia</taxon>
    </lineage>
</organism>
<dbReference type="RefSeq" id="WP_326438509.1">
    <property type="nucleotide sequence ID" value="NZ_JAYMFH010000001.1"/>
</dbReference>
<feature type="transmembrane region" description="Helical" evidence="5">
    <location>
        <begin position="106"/>
        <end position="128"/>
    </location>
</feature>
<keyword evidence="5" id="KW-1133">Transmembrane helix</keyword>
<feature type="domain" description="HTH luxR-type" evidence="6">
    <location>
        <begin position="492"/>
        <end position="557"/>
    </location>
</feature>
<dbReference type="InterPro" id="IPR036388">
    <property type="entry name" value="WH-like_DNA-bd_sf"/>
</dbReference>
<accession>A0ABU6IVQ0</accession>
<keyword evidence="2" id="KW-0238">DNA-binding</keyword>
<feature type="transmembrane region" description="Helical" evidence="5">
    <location>
        <begin position="322"/>
        <end position="342"/>
    </location>
</feature>
<keyword evidence="5" id="KW-0472">Membrane</keyword>
<dbReference type="PANTHER" id="PTHR44688">
    <property type="entry name" value="DNA-BINDING TRANSCRIPTIONAL ACTIVATOR DEVR_DOSR"/>
    <property type="match status" value="1"/>
</dbReference>
<protein>
    <submittedName>
        <fullName evidence="7">Helix-turn-helix transcriptional regulator</fullName>
    </submittedName>
</protein>
<evidence type="ECO:0000256" key="4">
    <source>
        <dbReference type="SAM" id="MobiDB-lite"/>
    </source>
</evidence>
<feature type="transmembrane region" description="Helical" evidence="5">
    <location>
        <begin position="135"/>
        <end position="158"/>
    </location>
</feature>
<evidence type="ECO:0000256" key="3">
    <source>
        <dbReference type="ARBA" id="ARBA00023163"/>
    </source>
</evidence>
<feature type="transmembrane region" description="Helical" evidence="5">
    <location>
        <begin position="348"/>
        <end position="371"/>
    </location>
</feature>
<dbReference type="SMART" id="SM00421">
    <property type="entry name" value="HTH_LUXR"/>
    <property type="match status" value="1"/>
</dbReference>
<dbReference type="SUPFAM" id="SSF46894">
    <property type="entry name" value="C-terminal effector domain of the bipartite response regulators"/>
    <property type="match status" value="1"/>
</dbReference>
<comment type="caution">
    <text evidence="7">The sequence shown here is derived from an EMBL/GenBank/DDBJ whole genome shotgun (WGS) entry which is preliminary data.</text>
</comment>
<evidence type="ECO:0000256" key="1">
    <source>
        <dbReference type="ARBA" id="ARBA00023015"/>
    </source>
</evidence>
<dbReference type="EMBL" id="JAYMFH010000001">
    <property type="protein sequence ID" value="MEC4293912.1"/>
    <property type="molecule type" value="Genomic_DNA"/>
</dbReference>
<dbReference type="InterPro" id="IPR016032">
    <property type="entry name" value="Sig_transdc_resp-reg_C-effctor"/>
</dbReference>
<feature type="transmembrane region" description="Helical" evidence="5">
    <location>
        <begin position="383"/>
        <end position="405"/>
    </location>
</feature>
<evidence type="ECO:0000313" key="8">
    <source>
        <dbReference type="Proteomes" id="UP001343724"/>
    </source>
</evidence>
<dbReference type="InterPro" id="IPR000792">
    <property type="entry name" value="Tscrpt_reg_LuxR_C"/>
</dbReference>
<dbReference type="Proteomes" id="UP001343724">
    <property type="component" value="Unassembled WGS sequence"/>
</dbReference>
<keyword evidence="5" id="KW-0812">Transmembrane</keyword>
<gene>
    <name evidence="7" type="ORF">VJ920_01145</name>
</gene>
<dbReference type="PRINTS" id="PR00038">
    <property type="entry name" value="HTHLUXR"/>
</dbReference>
<feature type="transmembrane region" description="Helical" evidence="5">
    <location>
        <begin position="219"/>
        <end position="238"/>
    </location>
</feature>